<keyword evidence="6" id="KW-0238">DNA-binding</keyword>
<reference evidence="11 12" key="1">
    <citation type="submission" date="2014-06" db="EMBL/GenBank/DDBJ databases">
        <title>Draft genome sequence of Paenibacillus sp. MSt1.</title>
        <authorList>
            <person name="Aw Y.K."/>
            <person name="Ong K.S."/>
            <person name="Gan H.M."/>
            <person name="Lee S.M."/>
        </authorList>
    </citation>
    <scope>NUCLEOTIDE SEQUENCE [LARGE SCALE GENOMIC DNA]</scope>
    <source>
        <strain evidence="11 12">MSt1</strain>
    </source>
</reference>
<dbReference type="InterPro" id="IPR051552">
    <property type="entry name" value="HptR"/>
</dbReference>
<dbReference type="GO" id="GO:0000160">
    <property type="term" value="P:phosphorelay signal transduction system"/>
    <property type="evidence" value="ECO:0007669"/>
    <property type="project" value="UniProtKB-KW"/>
</dbReference>
<proteinExistence type="predicted"/>
<keyword evidence="2" id="KW-0963">Cytoplasm</keyword>
<dbReference type="InterPro" id="IPR018060">
    <property type="entry name" value="HTH_AraC"/>
</dbReference>
<evidence type="ECO:0000256" key="3">
    <source>
        <dbReference type="ARBA" id="ARBA00022553"/>
    </source>
</evidence>
<dbReference type="Gene3D" id="1.10.10.60">
    <property type="entry name" value="Homeodomain-like"/>
    <property type="match status" value="2"/>
</dbReference>
<dbReference type="OrthoDB" id="9788446at2"/>
<dbReference type="PROSITE" id="PS50110">
    <property type="entry name" value="RESPONSE_REGULATORY"/>
    <property type="match status" value="1"/>
</dbReference>
<dbReference type="SUPFAM" id="SSF46689">
    <property type="entry name" value="Homeodomain-like"/>
    <property type="match status" value="2"/>
</dbReference>
<dbReference type="SUPFAM" id="SSF52172">
    <property type="entry name" value="CheY-like"/>
    <property type="match status" value="1"/>
</dbReference>
<comment type="caution">
    <text evidence="11">The sequence shown here is derived from an EMBL/GenBank/DDBJ whole genome shotgun (WGS) entry which is preliminary data.</text>
</comment>
<dbReference type="InterPro" id="IPR018062">
    <property type="entry name" value="HTH_AraC-typ_CS"/>
</dbReference>
<dbReference type="GO" id="GO:0003700">
    <property type="term" value="F:DNA-binding transcription factor activity"/>
    <property type="evidence" value="ECO:0007669"/>
    <property type="project" value="InterPro"/>
</dbReference>
<dbReference type="GO" id="GO:0043565">
    <property type="term" value="F:sequence-specific DNA binding"/>
    <property type="evidence" value="ECO:0007669"/>
    <property type="project" value="InterPro"/>
</dbReference>
<dbReference type="InterPro" id="IPR020449">
    <property type="entry name" value="Tscrpt_reg_AraC-type_HTH"/>
</dbReference>
<keyword evidence="3 8" id="KW-0597">Phosphoprotein</keyword>
<evidence type="ECO:0000259" key="9">
    <source>
        <dbReference type="PROSITE" id="PS01124"/>
    </source>
</evidence>
<dbReference type="Gene3D" id="3.40.50.2300">
    <property type="match status" value="1"/>
</dbReference>
<dbReference type="eggNOG" id="COG4753">
    <property type="taxonomic scope" value="Bacteria"/>
</dbReference>
<comment type="subcellular location">
    <subcellularLocation>
        <location evidence="1">Cytoplasm</location>
    </subcellularLocation>
</comment>
<name>A0A081P4N6_9BACL</name>
<dbReference type="InterPro" id="IPR009057">
    <property type="entry name" value="Homeodomain-like_sf"/>
</dbReference>
<evidence type="ECO:0000256" key="6">
    <source>
        <dbReference type="ARBA" id="ARBA00023125"/>
    </source>
</evidence>
<feature type="modified residue" description="4-aspartylphosphate" evidence="8">
    <location>
        <position position="54"/>
    </location>
</feature>
<gene>
    <name evidence="11" type="ORF">ET33_02785</name>
</gene>
<dbReference type="PANTHER" id="PTHR42713">
    <property type="entry name" value="HISTIDINE KINASE-RELATED"/>
    <property type="match status" value="1"/>
</dbReference>
<dbReference type="eggNOG" id="COG2207">
    <property type="taxonomic scope" value="Bacteria"/>
</dbReference>
<evidence type="ECO:0000256" key="1">
    <source>
        <dbReference type="ARBA" id="ARBA00004496"/>
    </source>
</evidence>
<feature type="domain" description="HTH araC/xylS-type" evidence="9">
    <location>
        <begin position="239"/>
        <end position="337"/>
    </location>
</feature>
<organism evidence="11 12">
    <name type="scientific">Paenibacillus tyrfis</name>
    <dbReference type="NCBI Taxonomy" id="1501230"/>
    <lineage>
        <taxon>Bacteria</taxon>
        <taxon>Bacillati</taxon>
        <taxon>Bacillota</taxon>
        <taxon>Bacilli</taxon>
        <taxon>Bacillales</taxon>
        <taxon>Paenibacillaceae</taxon>
        <taxon>Paenibacillus</taxon>
    </lineage>
</organism>
<dbReference type="Pfam" id="PF12833">
    <property type="entry name" value="HTH_18"/>
    <property type="match status" value="1"/>
</dbReference>
<evidence type="ECO:0000256" key="8">
    <source>
        <dbReference type="PROSITE-ProRule" id="PRU00169"/>
    </source>
</evidence>
<keyword evidence="5" id="KW-0805">Transcription regulation</keyword>
<keyword evidence="12" id="KW-1185">Reference proteome</keyword>
<keyword evidence="7" id="KW-0804">Transcription</keyword>
<evidence type="ECO:0000313" key="11">
    <source>
        <dbReference type="EMBL" id="KEQ25659.1"/>
    </source>
</evidence>
<dbReference type="AlphaFoldDB" id="A0A081P4N6"/>
<feature type="domain" description="Response regulatory" evidence="10">
    <location>
        <begin position="2"/>
        <end position="119"/>
    </location>
</feature>
<accession>A0A081P4N6</accession>
<dbReference type="InterPro" id="IPR011006">
    <property type="entry name" value="CheY-like_superfamily"/>
</dbReference>
<protein>
    <submittedName>
        <fullName evidence="11">Response regulator receiver protein</fullName>
    </submittedName>
</protein>
<dbReference type="SMART" id="SM00448">
    <property type="entry name" value="REC"/>
    <property type="match status" value="1"/>
</dbReference>
<dbReference type="CDD" id="cd17536">
    <property type="entry name" value="REC_YesN-like"/>
    <property type="match status" value="1"/>
</dbReference>
<dbReference type="EMBL" id="JNVM01000010">
    <property type="protein sequence ID" value="KEQ25659.1"/>
    <property type="molecule type" value="Genomic_DNA"/>
</dbReference>
<evidence type="ECO:0000259" key="10">
    <source>
        <dbReference type="PROSITE" id="PS50110"/>
    </source>
</evidence>
<dbReference type="SMART" id="SM00342">
    <property type="entry name" value="HTH_ARAC"/>
    <property type="match status" value="1"/>
</dbReference>
<dbReference type="GO" id="GO:0005737">
    <property type="term" value="C:cytoplasm"/>
    <property type="evidence" value="ECO:0007669"/>
    <property type="project" value="UniProtKB-SubCell"/>
</dbReference>
<dbReference type="Proteomes" id="UP000028123">
    <property type="component" value="Unassembled WGS sequence"/>
</dbReference>
<dbReference type="PANTHER" id="PTHR42713:SF3">
    <property type="entry name" value="TRANSCRIPTIONAL REGULATORY PROTEIN HPTR"/>
    <property type="match status" value="1"/>
</dbReference>
<dbReference type="PROSITE" id="PS01124">
    <property type="entry name" value="HTH_ARAC_FAMILY_2"/>
    <property type="match status" value="1"/>
</dbReference>
<dbReference type="PROSITE" id="PS00041">
    <property type="entry name" value="HTH_ARAC_FAMILY_1"/>
    <property type="match status" value="1"/>
</dbReference>
<dbReference type="InterPro" id="IPR001789">
    <property type="entry name" value="Sig_transdc_resp-reg_receiver"/>
</dbReference>
<evidence type="ECO:0000256" key="5">
    <source>
        <dbReference type="ARBA" id="ARBA00023015"/>
    </source>
</evidence>
<dbReference type="RefSeq" id="WP_036682098.1">
    <property type="nucleotide sequence ID" value="NZ_FYEP01000038.1"/>
</dbReference>
<evidence type="ECO:0000256" key="7">
    <source>
        <dbReference type="ARBA" id="ARBA00023163"/>
    </source>
</evidence>
<evidence type="ECO:0000256" key="4">
    <source>
        <dbReference type="ARBA" id="ARBA00023012"/>
    </source>
</evidence>
<keyword evidence="4" id="KW-0902">Two-component regulatory system</keyword>
<sequence>MHLLIVDDEPVIRRGLVKMAEQYSPAFDGITTAENGAKALELIRAHEPDIVLTDIRMPKMDGLELCRSIHEEFPDIQTVVISGFNDFEYAQKCLAYGVKQYLLKPATKPELHEALDTVLKRKMKGYVPVSKYVEWVGKLEQCIWANQTDELARYLEQWRGYYLDSGLSAAKLRELLGDCIRLLVQRLQERNAFSVSPETKEAIAGHTKTELLDDFEQTLQAIYRKLISARRGQFKDPMEEAKAYIDQHLSKEVTLEEVAELVGLTPTYFSSLFKKMTSETFVQYRIKRRMEKALQLMAQSHIRIVDVALEVGYDDYPHFTKTFKKIVGISPSEYRSQLGIK</sequence>
<dbReference type="PRINTS" id="PR00032">
    <property type="entry name" value="HTHARAC"/>
</dbReference>
<evidence type="ECO:0000313" key="12">
    <source>
        <dbReference type="Proteomes" id="UP000028123"/>
    </source>
</evidence>
<dbReference type="Pfam" id="PF00072">
    <property type="entry name" value="Response_reg"/>
    <property type="match status" value="1"/>
</dbReference>
<evidence type="ECO:0000256" key="2">
    <source>
        <dbReference type="ARBA" id="ARBA00022490"/>
    </source>
</evidence>